<gene>
    <name evidence="3" type="ORF">KI387_017965</name>
</gene>
<feature type="repeat" description="PPR" evidence="2">
    <location>
        <begin position="142"/>
        <end position="172"/>
    </location>
</feature>
<dbReference type="NCBIfam" id="TIGR00756">
    <property type="entry name" value="PPR"/>
    <property type="match status" value="2"/>
</dbReference>
<evidence type="ECO:0008006" key="5">
    <source>
        <dbReference type="Google" id="ProtNLM"/>
    </source>
</evidence>
<dbReference type="InterPro" id="IPR011990">
    <property type="entry name" value="TPR-like_helical_dom_sf"/>
</dbReference>
<evidence type="ECO:0000313" key="3">
    <source>
        <dbReference type="EMBL" id="KAH9323326.1"/>
    </source>
</evidence>
<dbReference type="OMA" id="FRESKCF"/>
<dbReference type="GO" id="GO:0009451">
    <property type="term" value="P:RNA modification"/>
    <property type="evidence" value="ECO:0007669"/>
    <property type="project" value="InterPro"/>
</dbReference>
<feature type="repeat" description="PPR" evidence="2">
    <location>
        <begin position="107"/>
        <end position="141"/>
    </location>
</feature>
<dbReference type="Proteomes" id="UP000824469">
    <property type="component" value="Unassembled WGS sequence"/>
</dbReference>
<dbReference type="AlphaFoldDB" id="A0AA38GHR9"/>
<dbReference type="PROSITE" id="PS51375">
    <property type="entry name" value="PPR"/>
    <property type="match status" value="3"/>
</dbReference>
<name>A0AA38GHR9_TAXCH</name>
<evidence type="ECO:0000256" key="1">
    <source>
        <dbReference type="ARBA" id="ARBA00022737"/>
    </source>
</evidence>
<evidence type="ECO:0000313" key="4">
    <source>
        <dbReference type="Proteomes" id="UP000824469"/>
    </source>
</evidence>
<comment type="caution">
    <text evidence="3">The sequence shown here is derived from an EMBL/GenBank/DDBJ whole genome shotgun (WGS) entry which is preliminary data.</text>
</comment>
<organism evidence="3 4">
    <name type="scientific">Taxus chinensis</name>
    <name type="common">Chinese yew</name>
    <name type="synonym">Taxus wallichiana var. chinensis</name>
    <dbReference type="NCBI Taxonomy" id="29808"/>
    <lineage>
        <taxon>Eukaryota</taxon>
        <taxon>Viridiplantae</taxon>
        <taxon>Streptophyta</taxon>
        <taxon>Embryophyta</taxon>
        <taxon>Tracheophyta</taxon>
        <taxon>Spermatophyta</taxon>
        <taxon>Pinopsida</taxon>
        <taxon>Pinidae</taxon>
        <taxon>Conifers II</taxon>
        <taxon>Cupressales</taxon>
        <taxon>Taxaceae</taxon>
        <taxon>Taxus</taxon>
    </lineage>
</organism>
<proteinExistence type="predicted"/>
<protein>
    <recommendedName>
        <fullName evidence="5">Pentatricopeptide repeat-containing protein</fullName>
    </recommendedName>
</protein>
<keyword evidence="1" id="KW-0677">Repeat</keyword>
<dbReference type="FunFam" id="1.25.40.10:FF:000344">
    <property type="entry name" value="Pentatricopeptide repeat-containing protein"/>
    <property type="match status" value="1"/>
</dbReference>
<dbReference type="GO" id="GO:0003723">
    <property type="term" value="F:RNA binding"/>
    <property type="evidence" value="ECO:0007669"/>
    <property type="project" value="InterPro"/>
</dbReference>
<dbReference type="InterPro" id="IPR002885">
    <property type="entry name" value="PPR_rpt"/>
</dbReference>
<accession>A0AA38GHR9</accession>
<dbReference type="InterPro" id="IPR046960">
    <property type="entry name" value="PPR_At4g14850-like_plant"/>
</dbReference>
<dbReference type="Gene3D" id="1.25.40.10">
    <property type="entry name" value="Tetratricopeptide repeat domain"/>
    <property type="match status" value="1"/>
</dbReference>
<evidence type="ECO:0000256" key="2">
    <source>
        <dbReference type="PROSITE-ProRule" id="PRU00708"/>
    </source>
</evidence>
<dbReference type="PANTHER" id="PTHR47926">
    <property type="entry name" value="PENTATRICOPEPTIDE REPEAT-CONTAINING PROTEIN"/>
    <property type="match status" value="1"/>
</dbReference>
<reference evidence="3 4" key="1">
    <citation type="journal article" date="2021" name="Nat. Plants">
        <title>The Taxus genome provides insights into paclitaxel biosynthesis.</title>
        <authorList>
            <person name="Xiong X."/>
            <person name="Gou J."/>
            <person name="Liao Q."/>
            <person name="Li Y."/>
            <person name="Zhou Q."/>
            <person name="Bi G."/>
            <person name="Li C."/>
            <person name="Du R."/>
            <person name="Wang X."/>
            <person name="Sun T."/>
            <person name="Guo L."/>
            <person name="Liang H."/>
            <person name="Lu P."/>
            <person name="Wu Y."/>
            <person name="Zhang Z."/>
            <person name="Ro D.K."/>
            <person name="Shang Y."/>
            <person name="Huang S."/>
            <person name="Yan J."/>
        </authorList>
    </citation>
    <scope>NUCLEOTIDE SEQUENCE [LARGE SCALE GENOMIC DNA]</scope>
    <source>
        <strain evidence="3">Ta-2019</strain>
    </source>
</reference>
<feature type="repeat" description="PPR" evidence="2">
    <location>
        <begin position="173"/>
        <end position="207"/>
    </location>
</feature>
<dbReference type="Pfam" id="PF01535">
    <property type="entry name" value="PPR"/>
    <property type="match status" value="3"/>
</dbReference>
<keyword evidence="4" id="KW-1185">Reference proteome</keyword>
<sequence length="229" mass="25617">MSSITHLGALCREGRLKEAIQILITTDHLPEDSRTYLQLLQACIAKNALSEGKMLHSFISARGFTFATHTCLQNELISMYAHCGSLVNARNVFDHMTERDPTGVQPDQFTFASIVPACANMGALEQGMDIHQRIIDSGFLSDVVVSNALIDMYAKCGSIHKAHELFDKMIQRDAFSWTAMIAGYAQNGLLDEAFRLLNTMLERNSLQDAHKMGFLKGPWRFSSKCNWQV</sequence>
<dbReference type="EMBL" id="JAHRHJ020000003">
    <property type="protein sequence ID" value="KAH9323326.1"/>
    <property type="molecule type" value="Genomic_DNA"/>
</dbReference>